<dbReference type="AlphaFoldDB" id="A0A099CZ46"/>
<protein>
    <submittedName>
        <fullName evidence="1">Uncharacterized protein</fullName>
    </submittedName>
</protein>
<dbReference type="HOGENOM" id="CLU_1439727_0_0_6"/>
<keyword evidence="2" id="KW-1185">Reference proteome</keyword>
<evidence type="ECO:0000313" key="2">
    <source>
        <dbReference type="Proteomes" id="UP000029708"/>
    </source>
</evidence>
<dbReference type="RefSeq" id="WP_043099186.1">
    <property type="nucleotide sequence ID" value="NZ_JACHET010000001.1"/>
</dbReference>
<accession>A0A099CZ46</accession>
<dbReference type="EMBL" id="JROI01000005">
    <property type="protein sequence ID" value="KGI78936.1"/>
    <property type="molecule type" value="Genomic_DNA"/>
</dbReference>
<proteinExistence type="predicted"/>
<dbReference type="Proteomes" id="UP000029708">
    <property type="component" value="Unassembled WGS sequence"/>
</dbReference>
<sequence length="188" mass="20265">MNMQYIRFPFDALRTSAHAMPARRLRRSLLALTLLPMAACSAGHGGASGSGSAAEVGTLHYSGDYSGTIAFKDSDCVVIDGHLMALNAPRWKNGVPASQGTQIGVTLEKNGAPTEFNFQLDEGAAQNTFATTNQARPIQGIHVRKADGSWEVVFDGFRVAGTNWLQTMDSSKTKWVTLKGELHCTHVK</sequence>
<name>A0A099CZ46_9GAMM</name>
<reference evidence="1 2" key="1">
    <citation type="submission" date="2014-09" db="EMBL/GenBank/DDBJ databases">
        <title>Xanthomonadaceae 3.5X direct submission.</title>
        <authorList>
            <person name="Fang T."/>
            <person name="Wang H."/>
        </authorList>
    </citation>
    <scope>NUCLEOTIDE SEQUENCE [LARGE SCALE GENOMIC DNA]</scope>
    <source>
        <strain evidence="1 2">3.5X</strain>
    </source>
</reference>
<organism evidence="1 2">
    <name type="scientific">Oleiagrimonas soli</name>
    <dbReference type="NCBI Taxonomy" id="1543381"/>
    <lineage>
        <taxon>Bacteria</taxon>
        <taxon>Pseudomonadati</taxon>
        <taxon>Pseudomonadota</taxon>
        <taxon>Gammaproteobacteria</taxon>
        <taxon>Lysobacterales</taxon>
        <taxon>Rhodanobacteraceae</taxon>
        <taxon>Oleiagrimonas</taxon>
    </lineage>
</organism>
<comment type="caution">
    <text evidence="1">The sequence shown here is derived from an EMBL/GenBank/DDBJ whole genome shotgun (WGS) entry which is preliminary data.</text>
</comment>
<dbReference type="STRING" id="1543381.LF63_0101630"/>
<evidence type="ECO:0000313" key="1">
    <source>
        <dbReference type="EMBL" id="KGI78936.1"/>
    </source>
</evidence>
<gene>
    <name evidence="1" type="ORF">LF63_0101630</name>
</gene>